<protein>
    <recommendedName>
        <fullName evidence="8">Structural maintenance of chromosomes protein</fullName>
    </recommendedName>
</protein>
<feature type="domain" description="SMC hinge" evidence="11">
    <location>
        <begin position="518"/>
        <end position="630"/>
    </location>
</feature>
<dbReference type="InterPro" id="IPR036277">
    <property type="entry name" value="SMC_hinge_sf"/>
</dbReference>
<keyword evidence="6 8" id="KW-0539">Nucleus</keyword>
<dbReference type="GO" id="GO:0005634">
    <property type="term" value="C:nucleus"/>
    <property type="evidence" value="ECO:0007669"/>
    <property type="project" value="UniProtKB-SubCell"/>
</dbReference>
<feature type="coiled-coil region" evidence="9">
    <location>
        <begin position="877"/>
        <end position="925"/>
    </location>
</feature>
<evidence type="ECO:0000256" key="1">
    <source>
        <dbReference type="ARBA" id="ARBA00004123"/>
    </source>
</evidence>
<dbReference type="GO" id="GO:0016887">
    <property type="term" value="F:ATP hydrolysis activity"/>
    <property type="evidence" value="ECO:0007669"/>
    <property type="project" value="InterPro"/>
</dbReference>
<evidence type="ECO:0000256" key="9">
    <source>
        <dbReference type="SAM" id="Coils"/>
    </source>
</evidence>
<dbReference type="SMART" id="SM00968">
    <property type="entry name" value="SMC_hinge"/>
    <property type="match status" value="1"/>
</dbReference>
<dbReference type="Pfam" id="PF02463">
    <property type="entry name" value="SMC_N"/>
    <property type="match status" value="1"/>
</dbReference>
<dbReference type="SUPFAM" id="SSF75553">
    <property type="entry name" value="Smc hinge domain"/>
    <property type="match status" value="1"/>
</dbReference>
<comment type="caution">
    <text evidence="12">The sequence shown here is derived from an EMBL/GenBank/DDBJ whole genome shotgun (WGS) entry which is preliminary data.</text>
</comment>
<evidence type="ECO:0000256" key="3">
    <source>
        <dbReference type="ARBA" id="ARBA00022618"/>
    </source>
</evidence>
<feature type="compositionally biased region" description="Basic residues" evidence="10">
    <location>
        <begin position="1061"/>
        <end position="1073"/>
    </location>
</feature>
<keyword evidence="13" id="KW-1185">Reference proteome</keyword>
<dbReference type="InterPro" id="IPR003395">
    <property type="entry name" value="RecF/RecN/SMC_N"/>
</dbReference>
<sequence length="1180" mass="133972">MISIQGFKSYKDQIITDEFTPKHNVIVGRNGSGKSNFFSAVRFVLSDAYNNMGREERQALLYEGSGSTTMSAFVEIVFDNSDQRFPTGKDETVIRRTVGLKKDEYSLDKKSCTKADVMSLLESAGFSRSNPYYIVPQGRITSLTHAKDAERLELLKEVAGTKIYDNRREESFKILAETNAKQEKIIELLTSIDEKLEDLEKEQEDLKKFQDLDKERRCLGYAIYTSEQNEVTDQLEETVRDYQICLTQTNGLETELTDIEKGLQDFKKLEDSERQKNQASIAERQYLVQELAGAVSKRIQLEALKVENENEFGGQQEIESSKRKLNKALDQRNKTKARLDESDKALKDLHQTHEKIKIDLMNSEARYNELTRKSGRNSEFKTVEDRNSWIDSRIKKLQDKSLNLKNTLSDLNSENFELENKFKECGNLISDYTREMESCKSILSKAKNESQSIIQSRNDLVDSRKELWRAEARLEAELKDIKNKESELGRSLMLSVERSVSLGLQALPEIVNQLGIQDKVYGPLYQLFDIEEDYRLAAEAVSGSSIFQVVVEDDETAALIIQQLQKIKSGRLTFMPLSKLNTQIINYPNTEDSIPIINKLTFDEKFTPAIQQVFGKSILCSTLEVAAGYARTHGLISVTLDGDRTDYSGVFSGGLISSSKSRMEMALNYKKVLQKANKESLRLESLKSEIKSISAQINNTNTELQALSSNTNESIDKKLILKNKMAETSKDIEKVEAEISLNKVAVNDTENRVSSIEAEIVSLSSEKSSELASSLLPQEQIELENLSSQITLLQQESVNIATNISEKTENKNQLKNLLIELLEPRVEQFTSIVDSLNRTYDLKTKEGTYLNLFSELERAISHEKKIKDSLSVIDKDLENYRNTLNKITLDCDNYLSQRDKTLRQLNSLLKKSEELVSRRQLLNKRLEDCTSNIRMLGVLPDEAFDKYIDIEHNQLLRKLKKTNDKLRDYGHVNKKAVDQYNSFSRQRDDLVSREQELEASYESIQSLISALDQRKEEAIERTFKSVAKNFSEVFEALVPAGKGDLVMQKGLVSTHKDSQSKKFRRSQNQKGRKNQIDSSGDVEMGTGQKNDEAASEYVGVSIKVSFNSKDDEGLRMQQLSGGQKSLVSLALIFAIQKCDPAPFYLFDEIDANLDAVYRTSVAKHELVGSLPQADDDQIAL</sequence>
<dbReference type="OrthoDB" id="431497at2759"/>
<organism evidence="12 13">
    <name type="scientific">Smittium simulii</name>
    <dbReference type="NCBI Taxonomy" id="133385"/>
    <lineage>
        <taxon>Eukaryota</taxon>
        <taxon>Fungi</taxon>
        <taxon>Fungi incertae sedis</taxon>
        <taxon>Zoopagomycota</taxon>
        <taxon>Kickxellomycotina</taxon>
        <taxon>Harpellomycetes</taxon>
        <taxon>Harpellales</taxon>
        <taxon>Legeriomycetaceae</taxon>
        <taxon>Smittium</taxon>
    </lineage>
</organism>
<dbReference type="PANTHER" id="PTHR43977">
    <property type="entry name" value="STRUCTURAL MAINTENANCE OF CHROMOSOMES PROTEIN 3"/>
    <property type="match status" value="1"/>
</dbReference>
<dbReference type="GO" id="GO:0051276">
    <property type="term" value="P:chromosome organization"/>
    <property type="evidence" value="ECO:0007669"/>
    <property type="project" value="InterPro"/>
</dbReference>
<dbReference type="GO" id="GO:0005694">
    <property type="term" value="C:chromosome"/>
    <property type="evidence" value="ECO:0007669"/>
    <property type="project" value="InterPro"/>
</dbReference>
<name>A0A2T9YJ15_9FUNG</name>
<dbReference type="Gene3D" id="1.20.1060.20">
    <property type="match status" value="1"/>
</dbReference>
<keyword evidence="3" id="KW-0132">Cell division</keyword>
<dbReference type="InterPro" id="IPR024704">
    <property type="entry name" value="SMC"/>
</dbReference>
<evidence type="ECO:0000259" key="11">
    <source>
        <dbReference type="SMART" id="SM00968"/>
    </source>
</evidence>
<feature type="coiled-coil region" evidence="9">
    <location>
        <begin position="318"/>
        <end position="487"/>
    </location>
</feature>
<dbReference type="Pfam" id="PF06470">
    <property type="entry name" value="SMC_hinge"/>
    <property type="match status" value="1"/>
</dbReference>
<evidence type="ECO:0000256" key="10">
    <source>
        <dbReference type="SAM" id="MobiDB-lite"/>
    </source>
</evidence>
<gene>
    <name evidence="12" type="ORF">BB561_003892</name>
</gene>
<evidence type="ECO:0000256" key="4">
    <source>
        <dbReference type="ARBA" id="ARBA00022776"/>
    </source>
</evidence>
<dbReference type="FunFam" id="3.40.50.300:FF:000424">
    <property type="entry name" value="Structural maintenance of chromosomes 3"/>
    <property type="match status" value="1"/>
</dbReference>
<dbReference type="InterPro" id="IPR010935">
    <property type="entry name" value="SMC_hinge"/>
</dbReference>
<keyword evidence="7" id="KW-0131">Cell cycle</keyword>
<evidence type="ECO:0000256" key="2">
    <source>
        <dbReference type="ARBA" id="ARBA00005917"/>
    </source>
</evidence>
<dbReference type="STRING" id="133385.A0A2T9YJ15"/>
<dbReference type="Gene3D" id="3.30.70.1620">
    <property type="match status" value="1"/>
</dbReference>
<dbReference type="GO" id="GO:0007059">
    <property type="term" value="P:chromosome segregation"/>
    <property type="evidence" value="ECO:0007669"/>
    <property type="project" value="UniProtKB-ARBA"/>
</dbReference>
<feature type="coiled-coil region" evidence="9">
    <location>
        <begin position="669"/>
        <end position="796"/>
    </location>
</feature>
<proteinExistence type="inferred from homology"/>
<accession>A0A2T9YJ15</accession>
<dbReference type="InterPro" id="IPR041741">
    <property type="entry name" value="SMC3_ABC_euk"/>
</dbReference>
<dbReference type="SUPFAM" id="SSF52540">
    <property type="entry name" value="P-loop containing nucleoside triphosphate hydrolases"/>
    <property type="match status" value="2"/>
</dbReference>
<evidence type="ECO:0000256" key="6">
    <source>
        <dbReference type="ARBA" id="ARBA00023242"/>
    </source>
</evidence>
<keyword evidence="4" id="KW-0498">Mitosis</keyword>
<keyword evidence="5 9" id="KW-0175">Coiled coil</keyword>
<feature type="coiled-coil region" evidence="9">
    <location>
        <begin position="182"/>
        <end position="212"/>
    </location>
</feature>
<dbReference type="EMBL" id="MBFR01000166">
    <property type="protein sequence ID" value="PVU92321.1"/>
    <property type="molecule type" value="Genomic_DNA"/>
</dbReference>
<dbReference type="GO" id="GO:0051301">
    <property type="term" value="P:cell division"/>
    <property type="evidence" value="ECO:0007669"/>
    <property type="project" value="UniProtKB-KW"/>
</dbReference>
<reference evidence="12 13" key="1">
    <citation type="journal article" date="2018" name="MBio">
        <title>Comparative Genomics Reveals the Core Gene Toolbox for the Fungus-Insect Symbiosis.</title>
        <authorList>
            <person name="Wang Y."/>
            <person name="Stata M."/>
            <person name="Wang W."/>
            <person name="Stajich J.E."/>
            <person name="White M.M."/>
            <person name="Moncalvo J.M."/>
        </authorList>
    </citation>
    <scope>NUCLEOTIDE SEQUENCE [LARGE SCALE GENOMIC DNA]</scope>
    <source>
        <strain evidence="12 13">SWE-8-4</strain>
    </source>
</reference>
<dbReference type="InterPro" id="IPR027417">
    <property type="entry name" value="P-loop_NTPase"/>
</dbReference>
<comment type="subcellular location">
    <subcellularLocation>
        <location evidence="1 8">Nucleus</location>
    </subcellularLocation>
</comment>
<dbReference type="PIRSF" id="PIRSF005719">
    <property type="entry name" value="SMC"/>
    <property type="match status" value="1"/>
</dbReference>
<evidence type="ECO:0000256" key="7">
    <source>
        <dbReference type="ARBA" id="ARBA00023306"/>
    </source>
</evidence>
<dbReference type="GO" id="GO:0005524">
    <property type="term" value="F:ATP binding"/>
    <property type="evidence" value="ECO:0007669"/>
    <property type="project" value="InterPro"/>
</dbReference>
<evidence type="ECO:0000313" key="13">
    <source>
        <dbReference type="Proteomes" id="UP000245383"/>
    </source>
</evidence>
<dbReference type="CDD" id="cd03272">
    <property type="entry name" value="ABC_SMC3_euk"/>
    <property type="match status" value="1"/>
</dbReference>
<evidence type="ECO:0000256" key="8">
    <source>
        <dbReference type="PIRNR" id="PIRNR005719"/>
    </source>
</evidence>
<comment type="similarity">
    <text evidence="2">Belongs to the SMC family. SMC3 subfamily.</text>
</comment>
<dbReference type="Proteomes" id="UP000245383">
    <property type="component" value="Unassembled WGS sequence"/>
</dbReference>
<feature type="region of interest" description="Disordered" evidence="10">
    <location>
        <begin position="1051"/>
        <end position="1090"/>
    </location>
</feature>
<evidence type="ECO:0000256" key="5">
    <source>
        <dbReference type="ARBA" id="ARBA00023054"/>
    </source>
</evidence>
<evidence type="ECO:0000313" key="12">
    <source>
        <dbReference type="EMBL" id="PVU92321.1"/>
    </source>
</evidence>
<dbReference type="Gene3D" id="3.40.50.300">
    <property type="entry name" value="P-loop containing nucleotide triphosphate hydrolases"/>
    <property type="match status" value="2"/>
</dbReference>
<dbReference type="AlphaFoldDB" id="A0A2T9YJ15"/>